<dbReference type="PANTHER" id="PTHR33067">
    <property type="entry name" value="RNA-DIRECTED DNA POLYMERASE-RELATED"/>
    <property type="match status" value="1"/>
</dbReference>
<evidence type="ECO:0008006" key="4">
    <source>
        <dbReference type="Google" id="ProtNLM"/>
    </source>
</evidence>
<feature type="compositionally biased region" description="Basic and acidic residues" evidence="1">
    <location>
        <begin position="141"/>
        <end position="161"/>
    </location>
</feature>
<gene>
    <name evidence="2" type="ORF">PIB30_099865</name>
</gene>
<keyword evidence="3" id="KW-1185">Reference proteome</keyword>
<evidence type="ECO:0000313" key="3">
    <source>
        <dbReference type="Proteomes" id="UP001341840"/>
    </source>
</evidence>
<evidence type="ECO:0000256" key="1">
    <source>
        <dbReference type="SAM" id="MobiDB-lite"/>
    </source>
</evidence>
<dbReference type="PANTHER" id="PTHR33067:SF39">
    <property type="entry name" value="TRANSCRIPTION FACTOR INTERACTOR AND REGULATOR CCHC(ZN) FAMILY"/>
    <property type="match status" value="1"/>
</dbReference>
<name>A0ABU6WVE7_9FABA</name>
<sequence length="161" mass="18491">EATPSIILGRPFLATGRALIDVQKGELTLRVHDEEMVIKMFENMHYMGKEDSENCMIIEVIDLLSKELQMEDSLLKSQAKLKDRLDTLEETNPKSVLQEINNASLEEKPSIKLKPRPITLKDTFHRNEETLSNILSSSLKSKKEEELPNTESKHWDPGKYK</sequence>
<proteinExistence type="predicted"/>
<dbReference type="Proteomes" id="UP001341840">
    <property type="component" value="Unassembled WGS sequence"/>
</dbReference>
<feature type="non-terminal residue" evidence="2">
    <location>
        <position position="1"/>
    </location>
</feature>
<accession>A0ABU6WVE7</accession>
<evidence type="ECO:0000313" key="2">
    <source>
        <dbReference type="EMBL" id="MED6189832.1"/>
    </source>
</evidence>
<comment type="caution">
    <text evidence="2">The sequence shown here is derived from an EMBL/GenBank/DDBJ whole genome shotgun (WGS) entry which is preliminary data.</text>
</comment>
<reference evidence="2 3" key="1">
    <citation type="journal article" date="2023" name="Plants (Basel)">
        <title>Bridging the Gap: Combining Genomics and Transcriptomics Approaches to Understand Stylosanthes scabra, an Orphan Legume from the Brazilian Caatinga.</title>
        <authorList>
            <person name="Ferreira-Neto J.R.C."/>
            <person name="da Silva M.D."/>
            <person name="Binneck E."/>
            <person name="de Melo N.F."/>
            <person name="da Silva R.H."/>
            <person name="de Melo A.L.T.M."/>
            <person name="Pandolfi V."/>
            <person name="Bustamante F.O."/>
            <person name="Brasileiro-Vidal A.C."/>
            <person name="Benko-Iseppon A.M."/>
        </authorList>
    </citation>
    <scope>NUCLEOTIDE SEQUENCE [LARGE SCALE GENOMIC DNA]</scope>
    <source>
        <tissue evidence="2">Leaves</tissue>
    </source>
</reference>
<dbReference type="EMBL" id="JASCZI010183967">
    <property type="protein sequence ID" value="MED6189832.1"/>
    <property type="molecule type" value="Genomic_DNA"/>
</dbReference>
<feature type="region of interest" description="Disordered" evidence="1">
    <location>
        <begin position="134"/>
        <end position="161"/>
    </location>
</feature>
<organism evidence="2 3">
    <name type="scientific">Stylosanthes scabra</name>
    <dbReference type="NCBI Taxonomy" id="79078"/>
    <lineage>
        <taxon>Eukaryota</taxon>
        <taxon>Viridiplantae</taxon>
        <taxon>Streptophyta</taxon>
        <taxon>Embryophyta</taxon>
        <taxon>Tracheophyta</taxon>
        <taxon>Spermatophyta</taxon>
        <taxon>Magnoliopsida</taxon>
        <taxon>eudicotyledons</taxon>
        <taxon>Gunneridae</taxon>
        <taxon>Pentapetalae</taxon>
        <taxon>rosids</taxon>
        <taxon>fabids</taxon>
        <taxon>Fabales</taxon>
        <taxon>Fabaceae</taxon>
        <taxon>Papilionoideae</taxon>
        <taxon>50 kb inversion clade</taxon>
        <taxon>dalbergioids sensu lato</taxon>
        <taxon>Dalbergieae</taxon>
        <taxon>Pterocarpus clade</taxon>
        <taxon>Stylosanthes</taxon>
    </lineage>
</organism>
<protein>
    <recommendedName>
        <fullName evidence="4">Reverse transcriptase domain-containing protein</fullName>
    </recommendedName>
</protein>